<protein>
    <recommendedName>
        <fullName evidence="1">Transcriptional regulator-like domain-containing protein</fullName>
    </recommendedName>
</protein>
<feature type="domain" description="Transcriptional regulator-like" evidence="1">
    <location>
        <begin position="7"/>
        <end position="45"/>
    </location>
</feature>
<accession>A0ABM9HXB6</accession>
<dbReference type="Pfam" id="PF20109">
    <property type="entry name" value="Trans_reg_dom"/>
    <property type="match status" value="1"/>
</dbReference>
<dbReference type="InterPro" id="IPR045465">
    <property type="entry name" value="Trans_reg_dom"/>
</dbReference>
<gene>
    <name evidence="2" type="ORF">MSZNOR_0616</name>
</gene>
<dbReference type="RefSeq" id="WP_156912814.1">
    <property type="nucleotide sequence ID" value="NZ_OX458333.1"/>
</dbReference>
<evidence type="ECO:0000259" key="1">
    <source>
        <dbReference type="Pfam" id="PF20109"/>
    </source>
</evidence>
<dbReference type="Proteomes" id="UP001162030">
    <property type="component" value="Chromosome"/>
</dbReference>
<sequence>MKNDNPDWKNPADYPDADTTSLYQWAWEFFRRNPSYRRDYDEYARLPRESLGDGLLRPDGIISRFCKCEPAAMPGESVTQFALRGGKRIGTPREYFSERYRLSKLLLAVPNPYRSLPPNTPVFDTDLTKMLTYDISKVYEHYGIKTGLTPETDREIVITIDLDLPLETQFENIKTIIETKGLIRGFKHRKNHRSKYPLYLRAFDARQENKGAAEIADGLRIDDPQTINKYLKAANNLIHRDYWKLAAMHKLELGK</sequence>
<proteinExistence type="predicted"/>
<evidence type="ECO:0000313" key="3">
    <source>
        <dbReference type="Proteomes" id="UP001162030"/>
    </source>
</evidence>
<name>A0ABM9HXB6_9GAMM</name>
<dbReference type="EMBL" id="OX458333">
    <property type="protein sequence ID" value="CAI8749307.1"/>
    <property type="molecule type" value="Genomic_DNA"/>
</dbReference>
<reference evidence="2 3" key="1">
    <citation type="submission" date="2023-03" db="EMBL/GenBank/DDBJ databases">
        <authorList>
            <person name="Pearce D."/>
        </authorList>
    </citation>
    <scope>NUCLEOTIDE SEQUENCE [LARGE SCALE GENOMIC DNA]</scope>
    <source>
        <strain evidence="2">Msz</strain>
    </source>
</reference>
<evidence type="ECO:0000313" key="2">
    <source>
        <dbReference type="EMBL" id="CAI8749307.1"/>
    </source>
</evidence>
<keyword evidence="3" id="KW-1185">Reference proteome</keyword>
<organism evidence="2 3">
    <name type="scientific">Methylocaldum szegediense</name>
    <dbReference type="NCBI Taxonomy" id="73780"/>
    <lineage>
        <taxon>Bacteria</taxon>
        <taxon>Pseudomonadati</taxon>
        <taxon>Pseudomonadota</taxon>
        <taxon>Gammaproteobacteria</taxon>
        <taxon>Methylococcales</taxon>
        <taxon>Methylococcaceae</taxon>
        <taxon>Methylocaldum</taxon>
    </lineage>
</organism>